<dbReference type="KEGG" id="scad:DN051_44435"/>
<feature type="domain" description="JmjC" evidence="4">
    <location>
        <begin position="95"/>
        <end position="236"/>
    </location>
</feature>
<evidence type="ECO:0000313" key="5">
    <source>
        <dbReference type="EMBL" id="AWW43558.1"/>
    </source>
</evidence>
<sequence length="395" mass="44140">MEKLTESTDAFKGRPPSYPLTWNLAENPLEQVVSTDDLAEIFDEVIYQKDSIRLVLDGNPVNPSTYTRQARTPDAAFSGEILPYHIATHLDQGSSVAINNLERYSKPLREFVRELVAEIGTNVECVGFLTPPGNTGFAAHADPTDVLVYQVSGYKRWTVYKPLPEGVEFSDFASHAANSSPYLEVTLGPGDCLWIPRDWVHVGRASQGDTHSWHVSFVFWPRTYDWLVAEILSSLARQENVPHLRENLPWGAALNDEVMRIAIQSALKRIKEGLDYLDVSQAMKNAQVKLRLALPSPRYPLIQEKIDKNTALRIIPESVLSLSRCQNGSVRLNLARTVVTLKKPAADVFLPILVGGDASNDRIWRPADFIPSISERASVEIAKKLYRLGVARVVK</sequence>
<dbReference type="PANTHER" id="PTHR13096:SF8">
    <property type="entry name" value="RIBOSOMAL OXYGENASE 1"/>
    <property type="match status" value="1"/>
</dbReference>
<proteinExistence type="predicted"/>
<keyword evidence="6" id="KW-1185">Reference proteome</keyword>
<dbReference type="InterPro" id="IPR003347">
    <property type="entry name" value="JmjC_dom"/>
</dbReference>
<accession>A0A2Z4JF63</accession>
<name>A0A2Z4JF63_9ACTN</name>
<dbReference type="SUPFAM" id="SSF51197">
    <property type="entry name" value="Clavaminate synthase-like"/>
    <property type="match status" value="1"/>
</dbReference>
<dbReference type="Proteomes" id="UP000249616">
    <property type="component" value="Plasmid unnamed1"/>
</dbReference>
<protein>
    <recommendedName>
        <fullName evidence="4">JmjC domain-containing protein</fullName>
    </recommendedName>
</protein>
<dbReference type="EMBL" id="CP030074">
    <property type="protein sequence ID" value="AWW43558.1"/>
    <property type="molecule type" value="Genomic_DNA"/>
</dbReference>
<comment type="cofactor">
    <cofactor evidence="1">
        <name>Fe(2+)</name>
        <dbReference type="ChEBI" id="CHEBI:29033"/>
    </cofactor>
</comment>
<dbReference type="RefSeq" id="WP_112443343.1">
    <property type="nucleotide sequence ID" value="NZ_CP030074.1"/>
</dbReference>
<dbReference type="PANTHER" id="PTHR13096">
    <property type="entry name" value="MINA53 MYC INDUCED NUCLEAR ANTIGEN"/>
    <property type="match status" value="1"/>
</dbReference>
<dbReference type="Pfam" id="PF08007">
    <property type="entry name" value="JmjC_2"/>
    <property type="match status" value="1"/>
</dbReference>
<evidence type="ECO:0000259" key="4">
    <source>
        <dbReference type="PROSITE" id="PS51184"/>
    </source>
</evidence>
<geneLocation type="plasmid" evidence="5 6">
    <name>unnamed1</name>
</geneLocation>
<organism evidence="5 6">
    <name type="scientific">Streptomyces cadmiisoli</name>
    <dbReference type="NCBI Taxonomy" id="2184053"/>
    <lineage>
        <taxon>Bacteria</taxon>
        <taxon>Bacillati</taxon>
        <taxon>Actinomycetota</taxon>
        <taxon>Actinomycetes</taxon>
        <taxon>Kitasatosporales</taxon>
        <taxon>Streptomycetaceae</taxon>
        <taxon>Streptomyces</taxon>
        <taxon>Streptomyces aurantiacus group</taxon>
    </lineage>
</organism>
<dbReference type="GO" id="GO:0046872">
    <property type="term" value="F:metal ion binding"/>
    <property type="evidence" value="ECO:0007669"/>
    <property type="project" value="UniProtKB-KW"/>
</dbReference>
<dbReference type="InterPro" id="IPR039994">
    <property type="entry name" value="NO66-like"/>
</dbReference>
<evidence type="ECO:0000256" key="1">
    <source>
        <dbReference type="ARBA" id="ARBA00001954"/>
    </source>
</evidence>
<gene>
    <name evidence="5" type="ORF">DN051_44435</name>
</gene>
<keyword evidence="2" id="KW-0479">Metal-binding</keyword>
<evidence type="ECO:0000313" key="6">
    <source>
        <dbReference type="Proteomes" id="UP000249616"/>
    </source>
</evidence>
<reference evidence="6" key="1">
    <citation type="submission" date="2018-06" db="EMBL/GenBank/DDBJ databases">
        <authorList>
            <person name="Li K."/>
        </authorList>
    </citation>
    <scope>NUCLEOTIDE SEQUENCE [LARGE SCALE GENOMIC DNA]</scope>
    <source>
        <strain evidence="6">ZFG47</strain>
        <plasmid evidence="6">unnamed1</plasmid>
    </source>
</reference>
<keyword evidence="3" id="KW-0408">Iron</keyword>
<dbReference type="AlphaFoldDB" id="A0A2Z4JF63"/>
<evidence type="ECO:0000256" key="3">
    <source>
        <dbReference type="ARBA" id="ARBA00023004"/>
    </source>
</evidence>
<dbReference type="PROSITE" id="PS51184">
    <property type="entry name" value="JMJC"/>
    <property type="match status" value="1"/>
</dbReference>
<evidence type="ECO:0000256" key="2">
    <source>
        <dbReference type="ARBA" id="ARBA00022723"/>
    </source>
</evidence>
<keyword evidence="5" id="KW-0614">Plasmid</keyword>
<dbReference type="Gene3D" id="2.60.120.650">
    <property type="entry name" value="Cupin"/>
    <property type="match status" value="1"/>
</dbReference>